<gene>
    <name evidence="2" type="ORF">AB5J51_02990</name>
</gene>
<protein>
    <submittedName>
        <fullName evidence="2">Uncharacterized protein</fullName>
    </submittedName>
</protein>
<evidence type="ECO:0000313" key="2">
    <source>
        <dbReference type="EMBL" id="XDV61974.1"/>
    </source>
</evidence>
<evidence type="ECO:0000256" key="1">
    <source>
        <dbReference type="SAM" id="MobiDB-lite"/>
    </source>
</evidence>
<reference evidence="2" key="1">
    <citation type="submission" date="2024-08" db="EMBL/GenBank/DDBJ databases">
        <authorList>
            <person name="Yu S.T."/>
        </authorList>
    </citation>
    <scope>NUCLEOTIDE SEQUENCE</scope>
    <source>
        <strain evidence="2">R33</strain>
    </source>
</reference>
<name>A0AB39XXH6_9ACTN</name>
<dbReference type="EMBL" id="CP165727">
    <property type="protein sequence ID" value="XDV61974.1"/>
    <property type="molecule type" value="Genomic_DNA"/>
</dbReference>
<feature type="region of interest" description="Disordered" evidence="1">
    <location>
        <begin position="40"/>
        <end position="73"/>
    </location>
</feature>
<organism evidence="2">
    <name type="scientific">Streptomyces sp. R33</name>
    <dbReference type="NCBI Taxonomy" id="3238629"/>
    <lineage>
        <taxon>Bacteria</taxon>
        <taxon>Bacillati</taxon>
        <taxon>Actinomycetota</taxon>
        <taxon>Actinomycetes</taxon>
        <taxon>Kitasatosporales</taxon>
        <taxon>Streptomycetaceae</taxon>
        <taxon>Streptomyces</taxon>
    </lineage>
</organism>
<dbReference type="AlphaFoldDB" id="A0AB39XXH6"/>
<sequence>MGTWRPASLAASHQERLLPVAADPVEDLVGSRLGVRAYRDDDGVHLPTAQPRGPGPLHRGARPTGTTDTTAHS</sequence>
<proteinExistence type="predicted"/>
<dbReference type="RefSeq" id="WP_369776702.1">
    <property type="nucleotide sequence ID" value="NZ_CP165727.1"/>
</dbReference>
<feature type="compositionally biased region" description="Polar residues" evidence="1">
    <location>
        <begin position="64"/>
        <end position="73"/>
    </location>
</feature>
<accession>A0AB39XXH6</accession>